<dbReference type="Proteomes" id="UP001498771">
    <property type="component" value="Unassembled WGS sequence"/>
</dbReference>
<dbReference type="GeneID" id="90038832"/>
<evidence type="ECO:0000313" key="3">
    <source>
        <dbReference type="Proteomes" id="UP001498771"/>
    </source>
</evidence>
<protein>
    <submittedName>
        <fullName evidence="2">Uncharacterized protein</fullName>
    </submittedName>
</protein>
<comment type="caution">
    <text evidence="2">The sequence shown here is derived from an EMBL/GenBank/DDBJ whole genome shotgun (WGS) entry which is preliminary data.</text>
</comment>
<sequence>MTLKPHPLFLRFVCLRRLLSYQVFIHVHSLIHSFFTSCWLESAICFLLQLVSICVYEICEVAVSGFFFILRLIVVYLFFFFVNHI</sequence>
<feature type="transmembrane region" description="Helical" evidence="1">
    <location>
        <begin position="58"/>
        <end position="82"/>
    </location>
</feature>
<dbReference type="RefSeq" id="XP_064766542.1">
    <property type="nucleotide sequence ID" value="XM_064913320.1"/>
</dbReference>
<reference evidence="2 3" key="1">
    <citation type="submission" date="2024-03" db="EMBL/GenBank/DDBJ databases">
        <title>Genome-scale model development and genomic sequencing of the oleaginous clade Lipomyces.</title>
        <authorList>
            <consortium name="Lawrence Berkeley National Laboratory"/>
            <person name="Czajka J.J."/>
            <person name="Han Y."/>
            <person name="Kim J."/>
            <person name="Mondo S.J."/>
            <person name="Hofstad B.A."/>
            <person name="Robles A."/>
            <person name="Haridas S."/>
            <person name="Riley R."/>
            <person name="LaButti K."/>
            <person name="Pangilinan J."/>
            <person name="Andreopoulos W."/>
            <person name="Lipzen A."/>
            <person name="Yan J."/>
            <person name="Wang M."/>
            <person name="Ng V."/>
            <person name="Grigoriev I.V."/>
            <person name="Spatafora J.W."/>
            <person name="Magnuson J.K."/>
            <person name="Baker S.E."/>
            <person name="Pomraning K.R."/>
        </authorList>
    </citation>
    <scope>NUCLEOTIDE SEQUENCE [LARGE SCALE GENOMIC DNA]</scope>
    <source>
        <strain evidence="2 3">Phaff 52-87</strain>
    </source>
</reference>
<accession>A0ABR1F0Y6</accession>
<keyword evidence="1" id="KW-1133">Transmembrane helix</keyword>
<evidence type="ECO:0000313" key="2">
    <source>
        <dbReference type="EMBL" id="KAK7203509.1"/>
    </source>
</evidence>
<feature type="transmembrane region" description="Helical" evidence="1">
    <location>
        <begin position="30"/>
        <end position="51"/>
    </location>
</feature>
<name>A0ABR1F0Y6_9ASCO</name>
<keyword evidence="3" id="KW-1185">Reference proteome</keyword>
<keyword evidence="1" id="KW-0472">Membrane</keyword>
<organism evidence="2 3">
    <name type="scientific">Myxozyma melibiosi</name>
    <dbReference type="NCBI Taxonomy" id="54550"/>
    <lineage>
        <taxon>Eukaryota</taxon>
        <taxon>Fungi</taxon>
        <taxon>Dikarya</taxon>
        <taxon>Ascomycota</taxon>
        <taxon>Saccharomycotina</taxon>
        <taxon>Lipomycetes</taxon>
        <taxon>Lipomycetales</taxon>
        <taxon>Lipomycetaceae</taxon>
        <taxon>Myxozyma</taxon>
    </lineage>
</organism>
<keyword evidence="1" id="KW-0812">Transmembrane</keyword>
<dbReference type="EMBL" id="JBBJBU010000011">
    <property type="protein sequence ID" value="KAK7203509.1"/>
    <property type="molecule type" value="Genomic_DNA"/>
</dbReference>
<evidence type="ECO:0000256" key="1">
    <source>
        <dbReference type="SAM" id="Phobius"/>
    </source>
</evidence>
<proteinExistence type="predicted"/>
<gene>
    <name evidence="2" type="ORF">BZA70DRAFT_282647</name>
</gene>